<sequence length="237" mass="26627">MDNKEIFATEIIQDGLFGTQYSFFERDIIGIERWFPKSNYEIPLFYTATGTFTVPTTHKEVVSGFPDFAGADVGVLVNLKRVSTIDTGDFGGRIFFNGSDMSTANKASLPNFEHYIEQAKCLEDDRRYIFATPHVKGGKSSLLPAKDILFTDMVVPKKNYYVPRFHFSAGAFVVGLTIAECKAAFPHLYPATQGNLINLDKVSGFDVKPYGVTVLFKDSDYTCPISNDKYKRLKKYI</sequence>
<comment type="caution">
    <text evidence="1">The sequence shown here is derived from an EMBL/GenBank/DDBJ whole genome shotgun (WGS) entry which is preliminary data.</text>
</comment>
<proteinExistence type="predicted"/>
<evidence type="ECO:0000313" key="2">
    <source>
        <dbReference type="Proteomes" id="UP001597340"/>
    </source>
</evidence>
<dbReference type="Proteomes" id="UP001597340">
    <property type="component" value="Unassembled WGS sequence"/>
</dbReference>
<dbReference type="RefSeq" id="WP_229526417.1">
    <property type="nucleotide sequence ID" value="NZ_JAFFQR010000112.1"/>
</dbReference>
<protein>
    <submittedName>
        <fullName evidence="1">Uncharacterized protein</fullName>
    </submittedName>
</protein>
<accession>A0ABW4D6X2</accession>
<keyword evidence="2" id="KW-1185">Reference proteome</keyword>
<gene>
    <name evidence="1" type="ORF">ACFQ5D_03070</name>
</gene>
<evidence type="ECO:0000313" key="1">
    <source>
        <dbReference type="EMBL" id="MFD1460442.1"/>
    </source>
</evidence>
<reference evidence="2" key="1">
    <citation type="journal article" date="2019" name="Int. J. Syst. Evol. Microbiol.">
        <title>The Global Catalogue of Microorganisms (GCM) 10K type strain sequencing project: providing services to taxonomists for standard genome sequencing and annotation.</title>
        <authorList>
            <consortium name="The Broad Institute Genomics Platform"/>
            <consortium name="The Broad Institute Genome Sequencing Center for Infectious Disease"/>
            <person name="Wu L."/>
            <person name="Ma J."/>
        </authorList>
    </citation>
    <scope>NUCLEOTIDE SEQUENCE [LARGE SCALE GENOMIC DNA]</scope>
    <source>
        <strain evidence="2">CCM 9147</strain>
    </source>
</reference>
<organism evidence="1 2">
    <name type="scientific">Paenibacillus farraposensis</name>
    <dbReference type="NCBI Taxonomy" id="2807095"/>
    <lineage>
        <taxon>Bacteria</taxon>
        <taxon>Bacillati</taxon>
        <taxon>Bacillota</taxon>
        <taxon>Bacilli</taxon>
        <taxon>Bacillales</taxon>
        <taxon>Paenibacillaceae</taxon>
        <taxon>Paenibacillus</taxon>
    </lineage>
</organism>
<name>A0ABW4D6X2_9BACL</name>
<dbReference type="EMBL" id="JBHTNZ010000002">
    <property type="protein sequence ID" value="MFD1460442.1"/>
    <property type="molecule type" value="Genomic_DNA"/>
</dbReference>